<gene>
    <name evidence="3" type="ORF">COB13_08585</name>
</gene>
<dbReference type="PANTHER" id="PTHR37957">
    <property type="entry name" value="BLR7070 PROTEIN"/>
    <property type="match status" value="1"/>
</dbReference>
<evidence type="ECO:0000259" key="2">
    <source>
        <dbReference type="Pfam" id="PF13449"/>
    </source>
</evidence>
<dbReference type="InterPro" id="IPR027372">
    <property type="entry name" value="Phytase-like_dom"/>
</dbReference>
<accession>A0A2A4Z2P6</accession>
<feature type="unsure residue" description="D or N" evidence="3">
    <location>
        <position position="356"/>
    </location>
</feature>
<feature type="chain" id="PRO_5013195756" description="Phytase-like domain-containing protein" evidence="1">
    <location>
        <begin position="24"/>
        <end position="435"/>
    </location>
</feature>
<dbReference type="Pfam" id="PF13449">
    <property type="entry name" value="Phytase-like"/>
    <property type="match status" value="1"/>
</dbReference>
<feature type="signal peptide" evidence="1">
    <location>
        <begin position="1"/>
        <end position="23"/>
    </location>
</feature>
<evidence type="ECO:0000256" key="1">
    <source>
        <dbReference type="SAM" id="SignalP"/>
    </source>
</evidence>
<dbReference type="EMBL" id="NVUS01000009">
    <property type="protein sequence ID" value="PCJ01010.1"/>
    <property type="molecule type" value="Genomic_DNA"/>
</dbReference>
<reference evidence="3" key="2">
    <citation type="journal article" date="2018" name="ISME J.">
        <title>A dynamic microbial community with high functional redundancy inhabits the cold, oxic subseafloor aquifer.</title>
        <authorList>
            <person name="Tully B.J."/>
            <person name="Wheat C.G."/>
            <person name="Glazer B.T."/>
            <person name="Huber J.A."/>
        </authorList>
    </citation>
    <scope>NUCLEOTIDE SEQUENCE</scope>
    <source>
        <strain evidence="3">NORP83</strain>
    </source>
</reference>
<keyword evidence="1" id="KW-0732">Signal</keyword>
<comment type="caution">
    <text evidence="3">The sequence shown here is derived from an EMBL/GenBank/DDBJ whole genome shotgun (WGS) entry which is preliminary data.</text>
</comment>
<organism evidence="3">
    <name type="scientific">OCS116 cluster bacterium</name>
    <dbReference type="NCBI Taxonomy" id="2030921"/>
    <lineage>
        <taxon>Bacteria</taxon>
        <taxon>Pseudomonadati</taxon>
        <taxon>Pseudomonadota</taxon>
        <taxon>Alphaproteobacteria</taxon>
        <taxon>OCS116 cluster</taxon>
    </lineage>
</organism>
<dbReference type="AlphaFoldDB" id="A0A2A4Z2P6"/>
<dbReference type="PANTHER" id="PTHR37957:SF1">
    <property type="entry name" value="PHYTASE-LIKE DOMAIN-CONTAINING PROTEIN"/>
    <property type="match status" value="1"/>
</dbReference>
<sequence length="435" mass="47440">MSKFLKALSIAAMATLLGGTALAADIKVTIIDVPSLPLKTVEFKGGKTMAMDIGIGSGAVHFKNDPENVFYTITDRGPNIKCSDAEEILGQNADAMCAGDAKSKIFPMPEFAPLIIKWELDGNKAKLLEQISLTGLSGKPMSGLTNGLTITNTEKSYSNMGELIDYTANGLDTEGLVKLTNGNFWISEEYGGSIALLAPNGKVLERHVPKGMGKDLAGADYKVVESLPAIIAKRKLNRGIESLTISADESTLYFAMQSPLSNPTADAYKKSRNVRIFAFNIAQQKVVGEYLYLLDKPETFVKDFAKKKRKQNDIKISEMIMLEDEKMLVLERISNTTKYYLIDLASATKIDAKFDDIATTPSLELTDPATLSPMTKQLVFNSDDLKGLPSKTEGIAMLNDKTLLLVNDNDFGIDGKAVSMVKLSFPTKVIDYRTN</sequence>
<evidence type="ECO:0000313" key="3">
    <source>
        <dbReference type="EMBL" id="PCJ01010.1"/>
    </source>
</evidence>
<reference key="1">
    <citation type="submission" date="2017-08" db="EMBL/GenBank/DDBJ databases">
        <title>A dynamic microbial community with high functional redundancy inhabits the cold, oxic subseafloor aquifer.</title>
        <authorList>
            <person name="Tully B.J."/>
            <person name="Wheat C.G."/>
            <person name="Glazer B.T."/>
            <person name="Huber J.A."/>
        </authorList>
    </citation>
    <scope>NUCLEOTIDE SEQUENCE [LARGE SCALE GENOMIC DNA]</scope>
</reference>
<proteinExistence type="predicted"/>
<name>A0A2A4Z2P6_9PROT</name>
<protein>
    <recommendedName>
        <fullName evidence="2">Phytase-like domain-containing protein</fullName>
    </recommendedName>
</protein>
<feature type="domain" description="Phytase-like" evidence="2">
    <location>
        <begin position="67"/>
        <end position="411"/>
    </location>
</feature>